<sequence length="354" mass="39415">MKVLVTGAAGFIGAHTCLRLLRDGHEVLGLDNFNDYYDPSLKHARVHWVRQNVGDFPLHCLDLADRDAMARLFAEERPEVVVHLAAQAGVRYSLQNPQAYLDSNLAGFLNILEGCRRHPVQHLLYASSSSVYGANQRTPYRVQDAVDHPLSLYAATKKANEAMAHSYSHLFGIPCSGLRFFTVYGPWGRPDMSPMQFARAISEGRPIQLFNHGRHQRDFTYIDDIVESLARLLPYPPRADAQWDAFSPDAASSAAPWRLFNIGGQRPVELLDYLALLEKHLGRDAVIELLPLQPGDVLATCADASALARVTGFTPTISLDEGLGRFVAWFKHYYSHGATDGEPAGEQPKQRRVI</sequence>
<keyword evidence="1" id="KW-0520">NAD</keyword>
<dbReference type="EMBL" id="CP030750">
    <property type="protein sequence ID" value="AXA24631.1"/>
    <property type="molecule type" value="Genomic_DNA"/>
</dbReference>
<protein>
    <submittedName>
        <fullName evidence="3">UDP-glucuronate 5-epimerase</fullName>
    </submittedName>
</protein>
<dbReference type="RefSeq" id="WP_112898025.1">
    <property type="nucleotide sequence ID" value="NZ_CP030750.1"/>
</dbReference>
<proteinExistence type="predicted"/>
<feature type="domain" description="NAD-dependent epimerase/dehydratase" evidence="2">
    <location>
        <begin position="3"/>
        <end position="235"/>
    </location>
</feature>
<accession>A0AAD0L587</accession>
<dbReference type="Gene3D" id="3.40.50.720">
    <property type="entry name" value="NAD(P)-binding Rossmann-like Domain"/>
    <property type="match status" value="1"/>
</dbReference>
<reference evidence="3 4" key="1">
    <citation type="submission" date="2018-06" db="EMBL/GenBank/DDBJ databases">
        <title>The genome of Pseudomonas putida NX-1, a lignin degrader.</title>
        <authorList>
            <person name="Xu Z."/>
        </authorList>
    </citation>
    <scope>NUCLEOTIDE SEQUENCE [LARGE SCALE GENOMIC DNA]</scope>
    <source>
        <strain evidence="3 4">NX-1</strain>
    </source>
</reference>
<gene>
    <name evidence="3" type="ORF">C1S65_11115</name>
</gene>
<name>A0AAD0L587_PSEPU</name>
<dbReference type="AlphaFoldDB" id="A0AAD0L587"/>
<evidence type="ECO:0000256" key="1">
    <source>
        <dbReference type="ARBA" id="ARBA00023027"/>
    </source>
</evidence>
<dbReference type="InterPro" id="IPR001509">
    <property type="entry name" value="Epimerase_deHydtase"/>
</dbReference>
<evidence type="ECO:0000313" key="3">
    <source>
        <dbReference type="EMBL" id="AXA24631.1"/>
    </source>
</evidence>
<evidence type="ECO:0000313" key="4">
    <source>
        <dbReference type="Proteomes" id="UP000251617"/>
    </source>
</evidence>
<dbReference type="SUPFAM" id="SSF51735">
    <property type="entry name" value="NAD(P)-binding Rossmann-fold domains"/>
    <property type="match status" value="1"/>
</dbReference>
<dbReference type="PRINTS" id="PR01713">
    <property type="entry name" value="NUCEPIMERASE"/>
</dbReference>
<dbReference type="Proteomes" id="UP000251617">
    <property type="component" value="Chromosome"/>
</dbReference>
<organism evidence="3 4">
    <name type="scientific">Pseudomonas putida</name>
    <name type="common">Arthrobacter siderocapsulatus</name>
    <dbReference type="NCBI Taxonomy" id="303"/>
    <lineage>
        <taxon>Bacteria</taxon>
        <taxon>Pseudomonadati</taxon>
        <taxon>Pseudomonadota</taxon>
        <taxon>Gammaproteobacteria</taxon>
        <taxon>Pseudomonadales</taxon>
        <taxon>Pseudomonadaceae</taxon>
        <taxon>Pseudomonas</taxon>
    </lineage>
</organism>
<dbReference type="InterPro" id="IPR036291">
    <property type="entry name" value="NAD(P)-bd_dom_sf"/>
</dbReference>
<evidence type="ECO:0000259" key="2">
    <source>
        <dbReference type="Pfam" id="PF01370"/>
    </source>
</evidence>
<dbReference type="Pfam" id="PF01370">
    <property type="entry name" value="Epimerase"/>
    <property type="match status" value="1"/>
</dbReference>
<dbReference type="PANTHER" id="PTHR43574">
    <property type="entry name" value="EPIMERASE-RELATED"/>
    <property type="match status" value="1"/>
</dbReference>
<dbReference type="CDD" id="cd05253">
    <property type="entry name" value="UDP_GE_SDE_e"/>
    <property type="match status" value="1"/>
</dbReference>